<dbReference type="STRING" id="1447875.A0A2B7XQG1"/>
<proteinExistence type="predicted"/>
<dbReference type="Gene3D" id="3.40.50.150">
    <property type="entry name" value="Vaccinia Virus protein VP39"/>
    <property type="match status" value="1"/>
</dbReference>
<dbReference type="OrthoDB" id="417697at2759"/>
<comment type="caution">
    <text evidence="1">The sequence shown here is derived from an EMBL/GenBank/DDBJ whole genome shotgun (WGS) entry which is preliminary data.</text>
</comment>
<keyword evidence="2" id="KW-1185">Reference proteome</keyword>
<dbReference type="InterPro" id="IPR029063">
    <property type="entry name" value="SAM-dependent_MTases_sf"/>
</dbReference>
<sequence>MASAGDAGRYLLTRTKAESDRLELQHRAFQQNIGFLLHPAIPRHGSMRIADIGTGTGAWLRDLAKELPTTCRLDGFDISLDQVPGKDLFPSDINYYVQDLLKPFPTEFLGQYDVVHVRLLVMGLQGSEWEIAIKNLMTLLRPSGHLQWTDLDPHTGAVIPGTHGCNVDDADIFLKQIIKVSSRHGKSGKSVPELLSHFEKSGLIDCKEEIIKLEKPEFRNNINTTTVKVIEHILHAAKAADQESCTLTLDQITSQKEAAMKNLKETNSWITHDLHVVIGKRA</sequence>
<gene>
    <name evidence="1" type="ORF">AJ79_05144</name>
</gene>
<dbReference type="SUPFAM" id="SSF53335">
    <property type="entry name" value="S-adenosyl-L-methionine-dependent methyltransferases"/>
    <property type="match status" value="1"/>
</dbReference>
<accession>A0A2B7XQG1</accession>
<dbReference type="AlphaFoldDB" id="A0A2B7XQG1"/>
<name>A0A2B7XQG1_9EURO</name>
<evidence type="ECO:0008006" key="3">
    <source>
        <dbReference type="Google" id="ProtNLM"/>
    </source>
</evidence>
<dbReference type="EMBL" id="PDNB01000079">
    <property type="protein sequence ID" value="PGH10993.1"/>
    <property type="molecule type" value="Genomic_DNA"/>
</dbReference>
<organism evidence="1 2">
    <name type="scientific">Helicocarpus griseus UAMH5409</name>
    <dbReference type="NCBI Taxonomy" id="1447875"/>
    <lineage>
        <taxon>Eukaryota</taxon>
        <taxon>Fungi</taxon>
        <taxon>Dikarya</taxon>
        <taxon>Ascomycota</taxon>
        <taxon>Pezizomycotina</taxon>
        <taxon>Eurotiomycetes</taxon>
        <taxon>Eurotiomycetidae</taxon>
        <taxon>Onygenales</taxon>
        <taxon>Ajellomycetaceae</taxon>
        <taxon>Helicocarpus</taxon>
    </lineage>
</organism>
<evidence type="ECO:0000313" key="1">
    <source>
        <dbReference type="EMBL" id="PGH10993.1"/>
    </source>
</evidence>
<protein>
    <recommendedName>
        <fullName evidence="3">Methyltransferase domain-containing protein</fullName>
    </recommendedName>
</protein>
<dbReference type="Proteomes" id="UP000223968">
    <property type="component" value="Unassembled WGS sequence"/>
</dbReference>
<dbReference type="Pfam" id="PF13489">
    <property type="entry name" value="Methyltransf_23"/>
    <property type="match status" value="1"/>
</dbReference>
<dbReference type="CDD" id="cd02440">
    <property type="entry name" value="AdoMet_MTases"/>
    <property type="match status" value="1"/>
</dbReference>
<evidence type="ECO:0000313" key="2">
    <source>
        <dbReference type="Proteomes" id="UP000223968"/>
    </source>
</evidence>
<reference evidence="1 2" key="1">
    <citation type="submission" date="2017-10" db="EMBL/GenBank/DDBJ databases">
        <title>Comparative genomics in systemic dimorphic fungi from Ajellomycetaceae.</title>
        <authorList>
            <person name="Munoz J.F."/>
            <person name="Mcewen J.G."/>
            <person name="Clay O.K."/>
            <person name="Cuomo C.A."/>
        </authorList>
    </citation>
    <scope>NUCLEOTIDE SEQUENCE [LARGE SCALE GENOMIC DNA]</scope>
    <source>
        <strain evidence="1 2">UAMH5409</strain>
    </source>
</reference>